<evidence type="ECO:0000256" key="1">
    <source>
        <dbReference type="SAM" id="Phobius"/>
    </source>
</evidence>
<name>A0A1E5KZ56_9ENTE</name>
<feature type="transmembrane region" description="Helical" evidence="1">
    <location>
        <begin position="447"/>
        <end position="467"/>
    </location>
</feature>
<keyword evidence="3" id="KW-1185">Reference proteome</keyword>
<dbReference type="STRING" id="762845.BCR26_01950"/>
<feature type="transmembrane region" description="Helical" evidence="1">
    <location>
        <begin position="358"/>
        <end position="375"/>
    </location>
</feature>
<dbReference type="EMBL" id="MIEK01000012">
    <property type="protein sequence ID" value="OEH83147.1"/>
    <property type="molecule type" value="Genomic_DNA"/>
</dbReference>
<evidence type="ECO:0008006" key="4">
    <source>
        <dbReference type="Google" id="ProtNLM"/>
    </source>
</evidence>
<accession>A0A1E5KZ56</accession>
<comment type="caution">
    <text evidence="2">The sequence shown here is derived from an EMBL/GenBank/DDBJ whole genome shotgun (WGS) entry which is preliminary data.</text>
</comment>
<feature type="transmembrane region" description="Helical" evidence="1">
    <location>
        <begin position="387"/>
        <end position="408"/>
    </location>
</feature>
<dbReference type="Proteomes" id="UP000095256">
    <property type="component" value="Unassembled WGS sequence"/>
</dbReference>
<keyword evidence="1" id="KW-1133">Transmembrane helix</keyword>
<dbReference type="OrthoDB" id="9815466at2"/>
<evidence type="ECO:0000313" key="3">
    <source>
        <dbReference type="Proteomes" id="UP000095256"/>
    </source>
</evidence>
<reference evidence="2 3" key="1">
    <citation type="submission" date="2016-09" db="EMBL/GenBank/DDBJ databases">
        <authorList>
            <person name="Capua I."/>
            <person name="De Benedictis P."/>
            <person name="Joannis T."/>
            <person name="Lombin L.H."/>
            <person name="Cattoli G."/>
        </authorList>
    </citation>
    <scope>NUCLEOTIDE SEQUENCE [LARGE SCALE GENOMIC DNA]</scope>
    <source>
        <strain evidence="2 3">LMG 25899</strain>
    </source>
</reference>
<gene>
    <name evidence="2" type="ORF">BCR26_01950</name>
</gene>
<feature type="transmembrane region" description="Helical" evidence="1">
    <location>
        <begin position="73"/>
        <end position="97"/>
    </location>
</feature>
<organism evidence="2 3">
    <name type="scientific">Enterococcus rivorum</name>
    <dbReference type="NCBI Taxonomy" id="762845"/>
    <lineage>
        <taxon>Bacteria</taxon>
        <taxon>Bacillati</taxon>
        <taxon>Bacillota</taxon>
        <taxon>Bacilli</taxon>
        <taxon>Lactobacillales</taxon>
        <taxon>Enterococcaceae</taxon>
        <taxon>Enterococcus</taxon>
    </lineage>
</organism>
<feature type="transmembrane region" description="Helical" evidence="1">
    <location>
        <begin position="235"/>
        <end position="259"/>
    </location>
</feature>
<feature type="transmembrane region" description="Helical" evidence="1">
    <location>
        <begin position="182"/>
        <end position="215"/>
    </location>
</feature>
<keyword evidence="1" id="KW-0472">Membrane</keyword>
<dbReference type="PROSITE" id="PS51257">
    <property type="entry name" value="PROKAR_LIPOPROTEIN"/>
    <property type="match status" value="1"/>
</dbReference>
<proteinExistence type="predicted"/>
<feature type="transmembrane region" description="Helical" evidence="1">
    <location>
        <begin position="9"/>
        <end position="30"/>
    </location>
</feature>
<dbReference type="Pfam" id="PF09586">
    <property type="entry name" value="YfhO"/>
    <property type="match status" value="1"/>
</dbReference>
<feature type="transmembrane region" description="Helical" evidence="1">
    <location>
        <begin position="298"/>
        <end position="317"/>
    </location>
</feature>
<protein>
    <recommendedName>
        <fullName evidence="4">Copper ABC transporter permease</fullName>
    </recommendedName>
</protein>
<keyword evidence="1" id="KW-0812">Transmembrane</keyword>
<dbReference type="AlphaFoldDB" id="A0A1E5KZ56"/>
<dbReference type="PANTHER" id="PTHR38454:SF1">
    <property type="entry name" value="INTEGRAL MEMBRANE PROTEIN"/>
    <property type="match status" value="1"/>
</dbReference>
<evidence type="ECO:0000313" key="2">
    <source>
        <dbReference type="EMBL" id="OEH83147.1"/>
    </source>
</evidence>
<feature type="transmembrane region" description="Helical" evidence="1">
    <location>
        <begin position="104"/>
        <end position="125"/>
    </location>
</feature>
<feature type="transmembrane region" description="Helical" evidence="1">
    <location>
        <begin position="414"/>
        <end position="435"/>
    </location>
</feature>
<dbReference type="InterPro" id="IPR018580">
    <property type="entry name" value="Uncharacterised_YfhO"/>
</dbReference>
<feature type="transmembrane region" description="Helical" evidence="1">
    <location>
        <begin position="137"/>
        <end position="170"/>
    </location>
</feature>
<dbReference type="PANTHER" id="PTHR38454">
    <property type="entry name" value="INTEGRAL MEMBRANE PROTEIN-RELATED"/>
    <property type="match status" value="1"/>
</dbReference>
<feature type="transmembrane region" description="Helical" evidence="1">
    <location>
        <begin position="329"/>
        <end position="352"/>
    </location>
</feature>
<feature type="transmembrane region" description="Helical" evidence="1">
    <location>
        <begin position="827"/>
        <end position="847"/>
    </location>
</feature>
<sequence>MDRLKKKRVFFYLGSFLLPLFIVGCVYFLLELAPFGNKNLLVSDLGTQYMHFLSMFKRMIQEGTLSFYSFSNVIGGTVLPLAAYYLLSPFNFIALAFPYEELPIAILLIIGLKIAFMGLTMAYYLEKTYRKSTYMTWLFSTSYSLCGFVVVYCLNFMWLDALILLPVLVLGIQRLWDEGKYLLYSLALFAAIVTNYYLGYMLCIFVVFYSFYWRFKKDNSGFKKNCVAFFKDGKLFWLASILTGVATSFILIPAVEGMLQTKKTNFDSSTFLPYPKFGTAFFSQFGLGAINFELRLDHLPTIFSGILMTMLFISYFLEKRIPKREKKATAYLLGFIFLSFWLDVINTIWHMFQSPAGFPYRNAFIFSFLVIKFAYEAYLKMNKKEGFSLSVPFIFSVLLLLGYISLMISETQGSIVSSVYLLISLFFIWLYYFIFRIECRKNSGQPWLKVVLVLLVCLELGGNYWIALKDIPFGNQQQFASTYRSQSEIIDELEQKNGGLFRLKQTLDSQFAGYSEQNNGYNNSFLYGYAGVSGYTSTLDANVQEMLNDVGLYEKNDRRISYVDDSQVINMLLNVPYEMMPTVKEKVPLSFSTNKTNVYENSEAIGMGFLAANDFDSVKLKKNEPLENQENILQGIKKIAEPYFKSPAIIDSDASPEDSYSLTVKPIVSGNVYFRIPDVKWKTIDKLVVNGEKINQTIYVATNQLFNLGYAEKDELLSIQVYTKKKTDINKWQLATLDQQVFDNFIEKERKQALQLYKRDTGTLRGNVSVSSTENQLLFLSVPYDRGWQVKVDGQKVKTFPVLTNFTGIHLSKGNHQIEMKYRPRSFQIGLVISLIVLSGVGIYYFIGTLFRSNKFD</sequence>